<evidence type="ECO:0000313" key="1">
    <source>
        <dbReference type="EMBL" id="MTJ03986.1"/>
    </source>
</evidence>
<evidence type="ECO:0000313" key="2">
    <source>
        <dbReference type="Proteomes" id="UP000483078"/>
    </source>
</evidence>
<accession>A0A7C9HA51</accession>
<dbReference type="EMBL" id="VENJ01000006">
    <property type="protein sequence ID" value="MTJ03986.1"/>
    <property type="molecule type" value="Genomic_DNA"/>
</dbReference>
<proteinExistence type="predicted"/>
<reference evidence="1 2" key="1">
    <citation type="submission" date="2019-06" db="EMBL/GenBank/DDBJ databases">
        <title>Enrichment of Autotrophic Halophilic Microorganisms from Red Sea Brine Pool Using Microbial Electrosynthesis System.</title>
        <authorList>
            <person name="Alqahtani M.F."/>
            <person name="Bajracharya S."/>
            <person name="Katuri K.P."/>
            <person name="Ali M."/>
            <person name="Saikaly P.E."/>
        </authorList>
    </citation>
    <scope>NUCLEOTIDE SEQUENCE [LARGE SCALE GENOMIC DNA]</scope>
    <source>
        <strain evidence="1">MES6</strain>
    </source>
</reference>
<name>A0A7C9HA51_9RHOB</name>
<sequence>MTSKPQPSEILKGQPSLMKSYENGHLSIQECERRARGAERLKEVYSSIPWHAQRAAKDPDYWNKFYDSRVNW</sequence>
<dbReference type="AlphaFoldDB" id="A0A7C9HA51"/>
<protein>
    <submittedName>
        <fullName evidence="1">Uncharacterized protein</fullName>
    </submittedName>
</protein>
<comment type="caution">
    <text evidence="1">The sequence shown here is derived from an EMBL/GenBank/DDBJ whole genome shotgun (WGS) entry which is preliminary data.</text>
</comment>
<organism evidence="1 2">
    <name type="scientific">Sediminimonas qiaohouensis</name>
    <dbReference type="NCBI Taxonomy" id="552061"/>
    <lineage>
        <taxon>Bacteria</taxon>
        <taxon>Pseudomonadati</taxon>
        <taxon>Pseudomonadota</taxon>
        <taxon>Alphaproteobacteria</taxon>
        <taxon>Rhodobacterales</taxon>
        <taxon>Roseobacteraceae</taxon>
        <taxon>Sediminimonas</taxon>
    </lineage>
</organism>
<gene>
    <name evidence="1" type="ORF">FH759_04715</name>
</gene>
<dbReference type="Proteomes" id="UP000483078">
    <property type="component" value="Unassembled WGS sequence"/>
</dbReference>